<organism evidence="1 2">
    <name type="scientific">Halomonas korlensis</name>
    <dbReference type="NCBI Taxonomy" id="463301"/>
    <lineage>
        <taxon>Bacteria</taxon>
        <taxon>Pseudomonadati</taxon>
        <taxon>Pseudomonadota</taxon>
        <taxon>Gammaproteobacteria</taxon>
        <taxon>Oceanospirillales</taxon>
        <taxon>Halomonadaceae</taxon>
        <taxon>Halomonas</taxon>
    </lineage>
</organism>
<dbReference type="STRING" id="463301.SAMN04487955_103142"/>
<dbReference type="SUPFAM" id="SSF52540">
    <property type="entry name" value="P-loop containing nucleoside triphosphate hydrolases"/>
    <property type="match status" value="1"/>
</dbReference>
<evidence type="ECO:0008006" key="3">
    <source>
        <dbReference type="Google" id="ProtNLM"/>
    </source>
</evidence>
<dbReference type="Pfam" id="PF13671">
    <property type="entry name" value="AAA_33"/>
    <property type="match status" value="1"/>
</dbReference>
<dbReference type="PANTHER" id="PTHR43883:SF1">
    <property type="entry name" value="GLUCONOKINASE"/>
    <property type="match status" value="1"/>
</dbReference>
<dbReference type="OrthoDB" id="9810277at2"/>
<evidence type="ECO:0000313" key="1">
    <source>
        <dbReference type="EMBL" id="SFU50137.1"/>
    </source>
</evidence>
<dbReference type="EMBL" id="FPBP01000003">
    <property type="protein sequence ID" value="SFU50137.1"/>
    <property type="molecule type" value="Genomic_DNA"/>
</dbReference>
<evidence type="ECO:0000313" key="2">
    <source>
        <dbReference type="Proteomes" id="UP000198693"/>
    </source>
</evidence>
<accession>A0A1I7GNX9</accession>
<dbReference type="InterPro" id="IPR027417">
    <property type="entry name" value="P-loop_NTPase"/>
</dbReference>
<sequence length="412" mass="46195">MSLTRDKDAASHDDMFEWEALVDALVAFHRAPMACGAFDDDGRKATSQLVHGEVSALREYLAGDEDRQRLTHLEHWLEEELRRLAPVMARRNEHRYRSWAQEHPNSRLCHQGRGVLSNAIGQDLTGAGEGLALDAANDVASLLVGLEHCGESQLARWVLDRYLRLTGDYELTRVLSLFRVCQALAGARGALQKLYRAGQDPEHPALLAEIMGECRNHLTLAEHYANFRFPPLVIAVGVLGSGKSRFTANLVDRLGAIRLCSDVERRRLAGIDPQAEATQPSVDIFTAESTEHTYHRLAELAGITLDAGLAVCVDGTFLRRWQRDLLRQQAEARGLPCLMISFEADEATLRQRIEKRARRHQLPVEESLSILMRQLVLFEAFGDEERLHLVHLDTTAANATDTLVTLIQRHDI</sequence>
<reference evidence="2" key="1">
    <citation type="submission" date="2016-10" db="EMBL/GenBank/DDBJ databases">
        <authorList>
            <person name="Varghese N."/>
            <person name="Submissions S."/>
        </authorList>
    </citation>
    <scope>NUCLEOTIDE SEQUENCE [LARGE SCALE GENOMIC DNA]</scope>
    <source>
        <strain evidence="2">CGMCC 1.6981</strain>
    </source>
</reference>
<protein>
    <recommendedName>
        <fullName evidence="3">AAA domain-containing protein</fullName>
    </recommendedName>
</protein>
<dbReference type="Gene3D" id="3.40.50.300">
    <property type="entry name" value="P-loop containing nucleotide triphosphate hydrolases"/>
    <property type="match status" value="1"/>
</dbReference>
<proteinExistence type="predicted"/>
<gene>
    <name evidence="1" type="ORF">SAMN04487955_103142</name>
</gene>
<dbReference type="PANTHER" id="PTHR43883">
    <property type="entry name" value="SLR0207 PROTEIN"/>
    <property type="match status" value="1"/>
</dbReference>
<dbReference type="Proteomes" id="UP000198693">
    <property type="component" value="Unassembled WGS sequence"/>
</dbReference>
<dbReference type="RefSeq" id="WP_089793738.1">
    <property type="nucleotide sequence ID" value="NZ_FPBP01000003.1"/>
</dbReference>
<dbReference type="InterPro" id="IPR052732">
    <property type="entry name" value="Cell-binding_unc_protein"/>
</dbReference>
<name>A0A1I7GNX9_9GAMM</name>
<keyword evidence="2" id="KW-1185">Reference proteome</keyword>
<dbReference type="AlphaFoldDB" id="A0A1I7GNX9"/>